<dbReference type="AlphaFoldDB" id="A0A914YS60"/>
<dbReference type="WBParaSite" id="PSU_v2.g3009.t1">
    <property type="protein sequence ID" value="PSU_v2.g3009.t1"/>
    <property type="gene ID" value="PSU_v2.g3009"/>
</dbReference>
<accession>A0A914YS60</accession>
<proteinExistence type="predicted"/>
<reference evidence="2" key="1">
    <citation type="submission" date="2022-11" db="UniProtKB">
        <authorList>
            <consortium name="WormBaseParasite"/>
        </authorList>
    </citation>
    <scope>IDENTIFICATION</scope>
</reference>
<dbReference type="Proteomes" id="UP000887577">
    <property type="component" value="Unplaced"/>
</dbReference>
<name>A0A914YS60_9BILA</name>
<evidence type="ECO:0000313" key="2">
    <source>
        <dbReference type="WBParaSite" id="PSU_v2.g3009.t1"/>
    </source>
</evidence>
<protein>
    <submittedName>
        <fullName evidence="2">Uncharacterized protein</fullName>
    </submittedName>
</protein>
<organism evidence="1 2">
    <name type="scientific">Panagrolaimus superbus</name>
    <dbReference type="NCBI Taxonomy" id="310955"/>
    <lineage>
        <taxon>Eukaryota</taxon>
        <taxon>Metazoa</taxon>
        <taxon>Ecdysozoa</taxon>
        <taxon>Nematoda</taxon>
        <taxon>Chromadorea</taxon>
        <taxon>Rhabditida</taxon>
        <taxon>Tylenchina</taxon>
        <taxon>Panagrolaimomorpha</taxon>
        <taxon>Panagrolaimoidea</taxon>
        <taxon>Panagrolaimidae</taxon>
        <taxon>Panagrolaimus</taxon>
    </lineage>
</organism>
<evidence type="ECO:0000313" key="1">
    <source>
        <dbReference type="Proteomes" id="UP000887577"/>
    </source>
</evidence>
<keyword evidence="1" id="KW-1185">Reference proteome</keyword>
<sequence length="222" mass="26591">MTGRFCTITAGLSKVELSNDWLYCYKINNATNSIKISHTFTLVTFRQYDYYLNTILPKMDLRQTKEITIYIEIALKQNILDKILQPSLEKLGLKCYYEDVDPVLLAFQRCPKLKEIDIFFWNCNRLPFKRQNVLKEIVKTKRENKIERFNYNSMPEFDFDDFMNFINNHLSPTCYIRFGIEVKEVFDELKIMLKMAKKNREKESNIEIEIHMNGYFPQRTVL</sequence>